<feature type="region of interest" description="Disordered" evidence="1">
    <location>
        <begin position="338"/>
        <end position="368"/>
    </location>
</feature>
<organism evidence="3 4">
    <name type="scientific">Candidatus Allofournierella pullicola</name>
    <dbReference type="NCBI Taxonomy" id="2838596"/>
    <lineage>
        <taxon>Bacteria</taxon>
        <taxon>Bacillati</taxon>
        <taxon>Bacillota</taxon>
        <taxon>Clostridia</taxon>
        <taxon>Eubacteriales</taxon>
        <taxon>Oscillospiraceae</taxon>
        <taxon>Allofournierella</taxon>
    </lineage>
</organism>
<feature type="non-terminal residue" evidence="3">
    <location>
        <position position="407"/>
    </location>
</feature>
<comment type="caution">
    <text evidence="3">The sequence shown here is derived from an EMBL/GenBank/DDBJ whole genome shotgun (WGS) entry which is preliminary data.</text>
</comment>
<proteinExistence type="predicted"/>
<evidence type="ECO:0000256" key="1">
    <source>
        <dbReference type="SAM" id="MobiDB-lite"/>
    </source>
</evidence>
<feature type="signal peptide" evidence="2">
    <location>
        <begin position="1"/>
        <end position="28"/>
    </location>
</feature>
<reference evidence="3" key="1">
    <citation type="journal article" date="2021" name="PeerJ">
        <title>Extensive microbial diversity within the chicken gut microbiome revealed by metagenomics and culture.</title>
        <authorList>
            <person name="Gilroy R."/>
            <person name="Ravi A."/>
            <person name="Getino M."/>
            <person name="Pursley I."/>
            <person name="Horton D.L."/>
            <person name="Alikhan N.F."/>
            <person name="Baker D."/>
            <person name="Gharbi K."/>
            <person name="Hall N."/>
            <person name="Watson M."/>
            <person name="Adriaenssens E.M."/>
            <person name="Foster-Nyarko E."/>
            <person name="Jarju S."/>
            <person name="Secka A."/>
            <person name="Antonio M."/>
            <person name="Oren A."/>
            <person name="Chaudhuri R.R."/>
            <person name="La Ragione R."/>
            <person name="Hildebrand F."/>
            <person name="Pallen M.J."/>
        </authorList>
    </citation>
    <scope>NUCLEOTIDE SEQUENCE</scope>
    <source>
        <strain evidence="3">2239</strain>
    </source>
</reference>
<accession>A0A9D1V2M3</accession>
<evidence type="ECO:0000256" key="2">
    <source>
        <dbReference type="SAM" id="SignalP"/>
    </source>
</evidence>
<protein>
    <recommendedName>
        <fullName evidence="5">DUF4424 domain-containing protein</fullName>
    </recommendedName>
</protein>
<evidence type="ECO:0000313" key="3">
    <source>
        <dbReference type="EMBL" id="HIX04997.1"/>
    </source>
</evidence>
<gene>
    <name evidence="3" type="ORF">H9865_02630</name>
</gene>
<sequence>MKKKLIRRALALACAASLCLLCAAPVFAATDFQQWSVTKVKLKIPGEGYDRATLTGPDVAQDGSVQLETERAVRFTLEASTHEGADFFGYGGISKPLYVIASCREGGQGIPYLTEYIVLENDGETVTFAQLQPESEIEIKMEFRDVKLSDHAFATREGDMLKIFTMPEGEIKWEIRCTIGSMTTLSAPQTEENGPFASRQEAEEYLAQIQQAMEKPAAKLEQPRQITFRGAYSTQNGGPAVSGSGVQLESGSAALRMNVEYTQQADTLQWEGETEIPIGNVQQNALRLEMATTLTAFDWDLIPFGGSAARAVATTAGAAALGLGGGAAANALSAGLDGMPAPKRREDFEDPDVPDDTPDLPEEDTPSVSVSFYRPFDDMVNTKGAAVDIRLTVNGGEGLRWNYLPTA</sequence>
<evidence type="ECO:0000313" key="4">
    <source>
        <dbReference type="Proteomes" id="UP000824193"/>
    </source>
</evidence>
<name>A0A9D1V2M3_9FIRM</name>
<reference evidence="3" key="2">
    <citation type="submission" date="2021-04" db="EMBL/GenBank/DDBJ databases">
        <authorList>
            <person name="Gilroy R."/>
        </authorList>
    </citation>
    <scope>NUCLEOTIDE SEQUENCE</scope>
    <source>
        <strain evidence="3">2239</strain>
    </source>
</reference>
<evidence type="ECO:0008006" key="5">
    <source>
        <dbReference type="Google" id="ProtNLM"/>
    </source>
</evidence>
<keyword evidence="2" id="KW-0732">Signal</keyword>
<feature type="compositionally biased region" description="Acidic residues" evidence="1">
    <location>
        <begin position="348"/>
        <end position="365"/>
    </location>
</feature>
<dbReference type="AlphaFoldDB" id="A0A9D1V2M3"/>
<dbReference type="EMBL" id="DXFW01000007">
    <property type="protein sequence ID" value="HIX04997.1"/>
    <property type="molecule type" value="Genomic_DNA"/>
</dbReference>
<dbReference type="Proteomes" id="UP000824193">
    <property type="component" value="Unassembled WGS sequence"/>
</dbReference>
<feature type="chain" id="PRO_5038496483" description="DUF4424 domain-containing protein" evidence="2">
    <location>
        <begin position="29"/>
        <end position="407"/>
    </location>
</feature>